<evidence type="ECO:0000313" key="3">
    <source>
        <dbReference type="EMBL" id="RRQ22709.1"/>
    </source>
</evidence>
<protein>
    <submittedName>
        <fullName evidence="3">DNA helicase</fullName>
    </submittedName>
</protein>
<dbReference type="SUPFAM" id="SSF52540">
    <property type="entry name" value="P-loop containing nucleoside triphosphate hydrolases"/>
    <property type="match status" value="1"/>
</dbReference>
<dbReference type="InterPro" id="IPR011604">
    <property type="entry name" value="PDDEXK-like_dom_sf"/>
</dbReference>
<evidence type="ECO:0000259" key="2">
    <source>
        <dbReference type="Pfam" id="PF12705"/>
    </source>
</evidence>
<dbReference type="RefSeq" id="WP_125182048.1">
    <property type="nucleotide sequence ID" value="NZ_QZMU01000001.1"/>
</dbReference>
<gene>
    <name evidence="3" type="ORF">D6C00_12745</name>
</gene>
<feature type="region of interest" description="Disordered" evidence="1">
    <location>
        <begin position="27"/>
        <end position="60"/>
    </location>
</feature>
<proteinExistence type="predicted"/>
<dbReference type="GO" id="GO:0004386">
    <property type="term" value="F:helicase activity"/>
    <property type="evidence" value="ECO:0007669"/>
    <property type="project" value="UniProtKB-KW"/>
</dbReference>
<sequence>MVGEPSLTAPNAPGWRNACGKNRTVCGLRQGRTAGRRTSPDITGERPTLPPHPAHRPQCLDSIYAGTDAPELRRRANDFAADHPDSPLQPQLTVFGADSAEQEARAIELRIRQWLLEGRRNLGIVTEDRRLARRVRALLERAGVELSDSGGWALSTTSAATAVERWLESVEQDFEHRPLLDFLKSPFACGEERELHLLQVYRLEQDIILQGRIARGIPRYRRQLGTRQELLGDWPAAEYQGLFALLDRLEAAAAGLRELLTGKYPAERFLQTLRDSLDELGVWTALERDPAGERILRVWERLHSAASLTPLELDWNEFRTWFGRSLETAHFSPAGAGGPVRLLSLEQSQCLRFDGLIIAACDALHLPGGPPAGPFFNDRVRRELGLPVWHERLGRRFALFRHLLTGAGRLLLTRRREDQGEPVLPSPWLELLQGFHRLAWDDDLEDADLGQRLNQAGSRVRPAAPPPLPEPPVRPRPVLPAGLRPHRVSASSHQRLIDCPYAWFAGDGLSLKPPEAIREALQKQDYGERVHRCLEAFHGQVRGLPGPFAEAVTTTNREAAIALLERISEAVFARDLEDNFQHRGWLKRWQERIPAYIDWQIERARDWQVQQVEQQIERPLSPDLVLRGRLDRIDRGAQGLAIIDYKTGRTPDSEQVETGEAVQLPFYRLLLEAPVTRSSYLPLDDKGRKVQDRVALEDEALEQLSTAVRERLQRLAADMDAGAPLPAWGDDLTCRRCDLDGLCRKAVWDG</sequence>
<evidence type="ECO:0000256" key="1">
    <source>
        <dbReference type="SAM" id="MobiDB-lite"/>
    </source>
</evidence>
<comment type="caution">
    <text evidence="3">The sequence shown here is derived from an EMBL/GenBank/DDBJ whole genome shotgun (WGS) entry which is preliminary data.</text>
</comment>
<reference evidence="3 4" key="1">
    <citation type="journal article" date="2010" name="Int. J. Syst. Evol. Microbiol.">
        <title>Thiohalobacter thiocyanaticus gen. nov., sp. nov., a moderately halophilic, sulfur-oxidizing gammaproteobacterium from hypersaline lakes, that utilizes thiocyanate.</title>
        <authorList>
            <person name="Sorokin D.Y."/>
            <person name="Kovaleva O.L."/>
            <person name="Tourova T.P."/>
            <person name="Muyzer G."/>
        </authorList>
    </citation>
    <scope>NUCLEOTIDE SEQUENCE [LARGE SCALE GENOMIC DNA]</scope>
    <source>
        <strain evidence="3 4">Hrh1</strain>
    </source>
</reference>
<dbReference type="OrthoDB" id="9761147at2"/>
<keyword evidence="3" id="KW-0378">Hydrolase</keyword>
<organism evidence="3 4">
    <name type="scientific">Thiohalobacter thiocyanaticus</name>
    <dbReference type="NCBI Taxonomy" id="585455"/>
    <lineage>
        <taxon>Bacteria</taxon>
        <taxon>Pseudomonadati</taxon>
        <taxon>Pseudomonadota</taxon>
        <taxon>Gammaproteobacteria</taxon>
        <taxon>Thiohalobacterales</taxon>
        <taxon>Thiohalobacteraceae</taxon>
        <taxon>Thiohalobacter</taxon>
    </lineage>
</organism>
<accession>A0A426QLT9</accession>
<keyword evidence="3" id="KW-0347">Helicase</keyword>
<dbReference type="EMBL" id="QZMU01000001">
    <property type="protein sequence ID" value="RRQ22709.1"/>
    <property type="molecule type" value="Genomic_DNA"/>
</dbReference>
<dbReference type="Pfam" id="PF12705">
    <property type="entry name" value="PDDEXK_1"/>
    <property type="match status" value="1"/>
</dbReference>
<dbReference type="InterPro" id="IPR027417">
    <property type="entry name" value="P-loop_NTPase"/>
</dbReference>
<dbReference type="Gene3D" id="3.90.320.10">
    <property type="match status" value="1"/>
</dbReference>
<keyword evidence="4" id="KW-1185">Reference proteome</keyword>
<dbReference type="Proteomes" id="UP000287798">
    <property type="component" value="Unassembled WGS sequence"/>
</dbReference>
<keyword evidence="3" id="KW-0067">ATP-binding</keyword>
<evidence type="ECO:0000313" key="4">
    <source>
        <dbReference type="Proteomes" id="UP000287798"/>
    </source>
</evidence>
<keyword evidence="3" id="KW-0547">Nucleotide-binding</keyword>
<feature type="domain" description="PD-(D/E)XK endonuclease-like" evidence="2">
    <location>
        <begin position="487"/>
        <end position="744"/>
    </location>
</feature>
<dbReference type="InterPro" id="IPR038726">
    <property type="entry name" value="PDDEXK_AddAB-type"/>
</dbReference>
<name>A0A426QLT9_9GAMM</name>
<dbReference type="AlphaFoldDB" id="A0A426QLT9"/>